<keyword evidence="1" id="KW-0812">Transmembrane</keyword>
<keyword evidence="1" id="KW-0472">Membrane</keyword>
<gene>
    <name evidence="2" type="ORF">A2855_00845</name>
</gene>
<name>A0A1G2CAW9_9BACT</name>
<sequence length="142" mass="16550">MVLKYLLVFIVFSAMGLGLEVIFTATFSKNKDRVHMLGFSSLYYVPLYGIALPIFIALAYPFIRTIPWYMRGLIYLPFIHIGEYCGMLLLRKINGASPSEGRYQGKRWSIHNLTRIDFVPVFYAMGIFFEFLLRILLDEKLF</sequence>
<evidence type="ECO:0000313" key="3">
    <source>
        <dbReference type="Proteomes" id="UP000179059"/>
    </source>
</evidence>
<dbReference type="Pfam" id="PF06541">
    <property type="entry name" value="ABC_trans_CmpB"/>
    <property type="match status" value="1"/>
</dbReference>
<dbReference type="EMBL" id="MHKX01000006">
    <property type="protein sequence ID" value="OGY98528.1"/>
    <property type="molecule type" value="Genomic_DNA"/>
</dbReference>
<dbReference type="STRING" id="1798647.A2855_00845"/>
<feature type="transmembrane region" description="Helical" evidence="1">
    <location>
        <begin position="39"/>
        <end position="63"/>
    </location>
</feature>
<dbReference type="Proteomes" id="UP000179059">
    <property type="component" value="Unassembled WGS sequence"/>
</dbReference>
<keyword evidence="1" id="KW-1133">Transmembrane helix</keyword>
<feature type="transmembrane region" description="Helical" evidence="1">
    <location>
        <begin position="116"/>
        <end position="137"/>
    </location>
</feature>
<accession>A0A1G2CAW9</accession>
<organism evidence="2 3">
    <name type="scientific">Candidatus Liptonbacteria bacterium RIFCSPHIGHO2_01_FULL_57_28</name>
    <dbReference type="NCBI Taxonomy" id="1798647"/>
    <lineage>
        <taxon>Bacteria</taxon>
        <taxon>Candidatus Liptoniibacteriota</taxon>
    </lineage>
</organism>
<reference evidence="2 3" key="1">
    <citation type="journal article" date="2016" name="Nat. Commun.">
        <title>Thousands of microbial genomes shed light on interconnected biogeochemical processes in an aquifer system.</title>
        <authorList>
            <person name="Anantharaman K."/>
            <person name="Brown C.T."/>
            <person name="Hug L.A."/>
            <person name="Sharon I."/>
            <person name="Castelle C.J."/>
            <person name="Probst A.J."/>
            <person name="Thomas B.C."/>
            <person name="Singh A."/>
            <person name="Wilkins M.J."/>
            <person name="Karaoz U."/>
            <person name="Brodie E.L."/>
            <person name="Williams K.H."/>
            <person name="Hubbard S.S."/>
            <person name="Banfield J.F."/>
        </authorList>
    </citation>
    <scope>NUCLEOTIDE SEQUENCE [LARGE SCALE GENOMIC DNA]</scope>
</reference>
<dbReference type="AlphaFoldDB" id="A0A1G2CAW9"/>
<dbReference type="InterPro" id="IPR010540">
    <property type="entry name" value="CmpB_TMEM229"/>
</dbReference>
<protein>
    <submittedName>
        <fullName evidence="2">Uncharacterized protein</fullName>
    </submittedName>
</protein>
<evidence type="ECO:0000313" key="2">
    <source>
        <dbReference type="EMBL" id="OGY98528.1"/>
    </source>
</evidence>
<evidence type="ECO:0000256" key="1">
    <source>
        <dbReference type="SAM" id="Phobius"/>
    </source>
</evidence>
<comment type="caution">
    <text evidence="2">The sequence shown here is derived from an EMBL/GenBank/DDBJ whole genome shotgun (WGS) entry which is preliminary data.</text>
</comment>
<feature type="transmembrane region" description="Helical" evidence="1">
    <location>
        <begin position="6"/>
        <end position="27"/>
    </location>
</feature>
<proteinExistence type="predicted"/>